<gene>
    <name evidence="19" type="ORF">FRX48_02023</name>
</gene>
<sequence length="604" mass="68467">MRYLVEFLYLSLILFLCCLTTFINQATAEPSIGSRQPPSLPFRMPQLPQQSFDNKRLWTRLRDGIIQTVWGPPPPSKAKSTRPCTSSTSPPSTLLARYGGDVVLRFKIQTAEEAQALAEATHVLFLDVWEFNNEWVDIRLSKDVVPSLLGLLPPSLQRAHTPLMHDLAQTIFESYPSPTLHALSPSSREDHRAFSPDLRTSPDETNIFFRNYQPLSVIVPWMRLLQSLFPTHVRMINIGISYEGRDIPALRIGVHPTNSEKPLGPRKTVIIMGGSHAREWISTSTVNYVAYSLITAYGKSKSMTKLVEQIDWIFIPTINPDGYVYTWENDRLWRKNRQQTNLRFCRGVDLDRTYGFEWDGHSSRNNPCSESYSGEGPLQGVESRRFMDWMKNETESNNANIIGFLDFHSYSQQVLYPYSYSCSSTPPSLENLEELAIGLAKAIRISSGQIYGVTSACEGSVTDKSKGNKNREVYPRIESGGGSALDWLYHEMRVRYAYQIKLRDTGSYGFLLPAENIVPTGKEAFNAAMYFGKYLLGQKGFELEEDLIRPETEHRGASSGNTTPVSLEVKLPAEEEPHDQDGPDSEESAEEVNLVDTELRRRRR</sequence>
<evidence type="ECO:0000256" key="3">
    <source>
        <dbReference type="ARBA" id="ARBA00004613"/>
    </source>
</evidence>
<feature type="domain" description="Peptidase M14" evidence="18">
    <location>
        <begin position="211"/>
        <end position="535"/>
    </location>
</feature>
<evidence type="ECO:0000256" key="15">
    <source>
        <dbReference type="PROSITE-ProRule" id="PRU01379"/>
    </source>
</evidence>
<keyword evidence="11" id="KW-0961">Cell wall biogenesis/degradation</keyword>
<keyword evidence="19" id="KW-0645">Protease</keyword>
<evidence type="ECO:0000256" key="14">
    <source>
        <dbReference type="ARBA" id="ARBA00026213"/>
    </source>
</evidence>
<dbReference type="GO" id="GO:0008270">
    <property type="term" value="F:zinc ion binding"/>
    <property type="evidence" value="ECO:0007669"/>
    <property type="project" value="InterPro"/>
</dbReference>
<feature type="chain" id="PRO_5024272642" description="Inactive metallocarboxypeptidase ECM14" evidence="17">
    <location>
        <begin position="29"/>
        <end position="604"/>
    </location>
</feature>
<keyword evidence="7" id="KW-0479">Metal-binding</keyword>
<dbReference type="PANTHER" id="PTHR11705">
    <property type="entry name" value="PROTEASE FAMILY M14 CARBOXYPEPTIDASE A,B"/>
    <property type="match status" value="1"/>
</dbReference>
<evidence type="ECO:0000256" key="11">
    <source>
        <dbReference type="ARBA" id="ARBA00023316"/>
    </source>
</evidence>
<dbReference type="InterPro" id="IPR057246">
    <property type="entry name" value="CARBOXYPEPT_ZN_1"/>
</dbReference>
<evidence type="ECO:0000256" key="9">
    <source>
        <dbReference type="ARBA" id="ARBA00022833"/>
    </source>
</evidence>
<protein>
    <recommendedName>
        <fullName evidence="13">Inactive metallocarboxypeptidase ECM14</fullName>
    </recommendedName>
    <alternativeName>
        <fullName evidence="14">Inactive metallocarboxypeptidase ecm14</fullName>
    </alternativeName>
</protein>
<proteinExistence type="inferred from homology"/>
<comment type="function">
    <text evidence="12">Inactive carboxypeptidase that may play a role in cell wall organization and biogenesis.</text>
</comment>
<evidence type="ECO:0000256" key="16">
    <source>
        <dbReference type="SAM" id="MobiDB-lite"/>
    </source>
</evidence>
<evidence type="ECO:0000256" key="6">
    <source>
        <dbReference type="ARBA" id="ARBA00022554"/>
    </source>
</evidence>
<feature type="compositionally biased region" description="Low complexity" evidence="16">
    <location>
        <begin position="81"/>
        <end position="91"/>
    </location>
</feature>
<feature type="compositionally biased region" description="Basic and acidic residues" evidence="16">
    <location>
        <begin position="571"/>
        <end position="581"/>
    </location>
</feature>
<comment type="caution">
    <text evidence="15">Lacks conserved residue(s) required for the propagation of feature annotation.</text>
</comment>
<comment type="caution">
    <text evidence="19">The sequence shown here is derived from an EMBL/GenBank/DDBJ whole genome shotgun (WGS) entry which is preliminary data.</text>
</comment>
<dbReference type="PROSITE" id="PS52035">
    <property type="entry name" value="PEPTIDASE_M14"/>
    <property type="match status" value="1"/>
</dbReference>
<dbReference type="Pfam" id="PF00246">
    <property type="entry name" value="Peptidase_M14"/>
    <property type="match status" value="1"/>
</dbReference>
<reference evidence="19 20" key="1">
    <citation type="submission" date="2019-09" db="EMBL/GenBank/DDBJ databases">
        <title>The hologenome of the rock-dwelling lichen Lasallia pustulata.</title>
        <authorList>
            <person name="Greshake Tzovaras B."/>
            <person name="Segers F."/>
            <person name="Bicker A."/>
            <person name="Dal Grande F."/>
            <person name="Otte J."/>
            <person name="Hankeln T."/>
            <person name="Schmitt I."/>
            <person name="Ebersberger I."/>
        </authorList>
    </citation>
    <scope>NUCLEOTIDE SEQUENCE [LARGE SCALE GENOMIC DNA]</scope>
    <source>
        <strain evidence="19">A1-1</strain>
    </source>
</reference>
<comment type="subcellular location">
    <subcellularLocation>
        <location evidence="3">Secreted</location>
    </subcellularLocation>
    <subcellularLocation>
        <location evidence="2">Vacuole</location>
    </subcellularLocation>
</comment>
<evidence type="ECO:0000256" key="5">
    <source>
        <dbReference type="ARBA" id="ARBA00022525"/>
    </source>
</evidence>
<dbReference type="PROSITE" id="PS00132">
    <property type="entry name" value="CARBOXYPEPT_ZN_1"/>
    <property type="match status" value="1"/>
</dbReference>
<dbReference type="GO" id="GO:0005576">
    <property type="term" value="C:extracellular region"/>
    <property type="evidence" value="ECO:0007669"/>
    <property type="project" value="UniProtKB-SubCell"/>
</dbReference>
<accession>A0A5M8PXI6</accession>
<comment type="similarity">
    <text evidence="4 15">Belongs to the peptidase M14 family.</text>
</comment>
<feature type="region of interest" description="Disordered" evidence="16">
    <location>
        <begin position="552"/>
        <end position="604"/>
    </location>
</feature>
<dbReference type="GO" id="GO:0004181">
    <property type="term" value="F:metallocarboxypeptidase activity"/>
    <property type="evidence" value="ECO:0007669"/>
    <property type="project" value="InterPro"/>
</dbReference>
<comment type="cofactor">
    <cofactor evidence="1">
        <name>Zn(2+)</name>
        <dbReference type="ChEBI" id="CHEBI:29105"/>
    </cofactor>
</comment>
<dbReference type="FunFam" id="3.40.630.10:FF:000060">
    <property type="entry name" value="Putative metallocarboxypeptidase ecm14"/>
    <property type="match status" value="1"/>
</dbReference>
<evidence type="ECO:0000256" key="7">
    <source>
        <dbReference type="ARBA" id="ARBA00022723"/>
    </source>
</evidence>
<keyword evidence="19" id="KW-0121">Carboxypeptidase</keyword>
<evidence type="ECO:0000256" key="2">
    <source>
        <dbReference type="ARBA" id="ARBA00004116"/>
    </source>
</evidence>
<dbReference type="GO" id="GO:0071555">
    <property type="term" value="P:cell wall organization"/>
    <property type="evidence" value="ECO:0007669"/>
    <property type="project" value="UniProtKB-KW"/>
</dbReference>
<dbReference type="AlphaFoldDB" id="A0A5M8PXI6"/>
<evidence type="ECO:0000256" key="1">
    <source>
        <dbReference type="ARBA" id="ARBA00001947"/>
    </source>
</evidence>
<evidence type="ECO:0000256" key="12">
    <source>
        <dbReference type="ARBA" id="ARBA00025210"/>
    </source>
</evidence>
<dbReference type="PANTHER" id="PTHR11705:SF147">
    <property type="entry name" value="INACTIVE METALLOCARBOXYPEPTIDASE ECM14"/>
    <property type="match status" value="1"/>
</dbReference>
<organism evidence="19 20">
    <name type="scientific">Lasallia pustulata</name>
    <dbReference type="NCBI Taxonomy" id="136370"/>
    <lineage>
        <taxon>Eukaryota</taxon>
        <taxon>Fungi</taxon>
        <taxon>Dikarya</taxon>
        <taxon>Ascomycota</taxon>
        <taxon>Pezizomycotina</taxon>
        <taxon>Lecanoromycetes</taxon>
        <taxon>OSLEUM clade</taxon>
        <taxon>Umbilicariomycetidae</taxon>
        <taxon>Umbilicariales</taxon>
        <taxon>Umbilicariaceae</taxon>
        <taxon>Lasallia</taxon>
    </lineage>
</organism>
<dbReference type="SUPFAM" id="SSF53187">
    <property type="entry name" value="Zn-dependent exopeptidases"/>
    <property type="match status" value="1"/>
</dbReference>
<dbReference type="EMBL" id="VXIT01000003">
    <property type="protein sequence ID" value="KAA6413662.1"/>
    <property type="molecule type" value="Genomic_DNA"/>
</dbReference>
<feature type="region of interest" description="Disordered" evidence="16">
    <location>
        <begin position="72"/>
        <end position="91"/>
    </location>
</feature>
<evidence type="ECO:0000256" key="10">
    <source>
        <dbReference type="ARBA" id="ARBA00023157"/>
    </source>
</evidence>
<dbReference type="SMART" id="SM00631">
    <property type="entry name" value="Zn_pept"/>
    <property type="match status" value="1"/>
</dbReference>
<dbReference type="Gene3D" id="3.40.630.10">
    <property type="entry name" value="Zn peptidases"/>
    <property type="match status" value="1"/>
</dbReference>
<feature type="signal peptide" evidence="17">
    <location>
        <begin position="1"/>
        <end position="28"/>
    </location>
</feature>
<dbReference type="GO" id="GO:0006508">
    <property type="term" value="P:proteolysis"/>
    <property type="evidence" value="ECO:0007669"/>
    <property type="project" value="InterPro"/>
</dbReference>
<keyword evidence="19" id="KW-0378">Hydrolase</keyword>
<dbReference type="InterPro" id="IPR000834">
    <property type="entry name" value="Peptidase_M14"/>
</dbReference>
<name>A0A5M8PXI6_9LECA</name>
<keyword evidence="6" id="KW-0926">Vacuole</keyword>
<keyword evidence="10" id="KW-1015">Disulfide bond</keyword>
<keyword evidence="8 17" id="KW-0732">Signal</keyword>
<evidence type="ECO:0000313" key="20">
    <source>
        <dbReference type="Proteomes" id="UP000324767"/>
    </source>
</evidence>
<evidence type="ECO:0000259" key="18">
    <source>
        <dbReference type="PROSITE" id="PS52035"/>
    </source>
</evidence>
<evidence type="ECO:0000256" key="4">
    <source>
        <dbReference type="ARBA" id="ARBA00005988"/>
    </source>
</evidence>
<evidence type="ECO:0000313" key="19">
    <source>
        <dbReference type="EMBL" id="KAA6413662.1"/>
    </source>
</evidence>
<evidence type="ECO:0000256" key="17">
    <source>
        <dbReference type="SAM" id="SignalP"/>
    </source>
</evidence>
<evidence type="ECO:0000256" key="8">
    <source>
        <dbReference type="ARBA" id="ARBA00022729"/>
    </source>
</evidence>
<keyword evidence="9" id="KW-0862">Zinc</keyword>
<dbReference type="OrthoDB" id="3626597at2759"/>
<evidence type="ECO:0000256" key="13">
    <source>
        <dbReference type="ARBA" id="ARBA00026187"/>
    </source>
</evidence>
<dbReference type="PRINTS" id="PR00765">
    <property type="entry name" value="CRBOXYPTASEA"/>
</dbReference>
<keyword evidence="5" id="KW-0964">Secreted</keyword>
<dbReference type="GO" id="GO:0005773">
    <property type="term" value="C:vacuole"/>
    <property type="evidence" value="ECO:0007669"/>
    <property type="project" value="UniProtKB-SubCell"/>
</dbReference>
<dbReference type="Proteomes" id="UP000324767">
    <property type="component" value="Unassembled WGS sequence"/>
</dbReference>
<dbReference type="CDD" id="cd03860">
    <property type="entry name" value="M14_CP_A-B_like"/>
    <property type="match status" value="1"/>
</dbReference>